<protein>
    <submittedName>
        <fullName evidence="3">Uncharacterized protein LOC111282718</fullName>
    </submittedName>
</protein>
<dbReference type="SUPFAM" id="SSF53098">
    <property type="entry name" value="Ribonuclease H-like"/>
    <property type="match status" value="1"/>
</dbReference>
<name>A0A6P5XEA8_DURZI</name>
<reference evidence="3" key="1">
    <citation type="submission" date="2025-08" db="UniProtKB">
        <authorList>
            <consortium name="RefSeq"/>
        </authorList>
    </citation>
    <scope>IDENTIFICATION</scope>
    <source>
        <tissue evidence="3">Fruit stalk</tissue>
    </source>
</reference>
<dbReference type="PANTHER" id="PTHR47723:SF22">
    <property type="entry name" value="RNASE H TYPE-1 DOMAIN-CONTAINING PROTEIN"/>
    <property type="match status" value="1"/>
</dbReference>
<dbReference type="GO" id="GO:0004523">
    <property type="term" value="F:RNA-DNA hybrid ribonuclease activity"/>
    <property type="evidence" value="ECO:0007669"/>
    <property type="project" value="InterPro"/>
</dbReference>
<dbReference type="CDD" id="cd06222">
    <property type="entry name" value="RNase_H_like"/>
    <property type="match status" value="1"/>
</dbReference>
<dbReference type="Gene3D" id="3.30.420.10">
    <property type="entry name" value="Ribonuclease H-like superfamily/Ribonuclease H"/>
    <property type="match status" value="1"/>
</dbReference>
<sequence length="192" mass="21540">MCEGLLFSKNKFDVLDQCFSKRTIVNKLDWWKNPTECASSSPDRKDPRETIDWEPPTASVLNFNVDGAAKGNPGPAGCGGVLSDSPGAILTTQESNVTEPLSIKVALKVFMKTMWVSKARLVVESDSTIAVKWIKKELERPWCFWKIFSEIEGMLQEIGEVSFENFLGEKNGLACHFAKSGVNRTNQFEAWW</sequence>
<dbReference type="Pfam" id="PF13456">
    <property type="entry name" value="RVT_3"/>
    <property type="match status" value="1"/>
</dbReference>
<keyword evidence="2" id="KW-1185">Reference proteome</keyword>
<dbReference type="PANTHER" id="PTHR47723">
    <property type="entry name" value="OS05G0353850 PROTEIN"/>
    <property type="match status" value="1"/>
</dbReference>
<dbReference type="KEGG" id="dzi:111282718"/>
<dbReference type="InterPro" id="IPR002156">
    <property type="entry name" value="RNaseH_domain"/>
</dbReference>
<feature type="domain" description="RNase H type-1" evidence="1">
    <location>
        <begin position="64"/>
        <end position="180"/>
    </location>
</feature>
<dbReference type="InterPro" id="IPR036397">
    <property type="entry name" value="RNaseH_sf"/>
</dbReference>
<dbReference type="GO" id="GO:0003676">
    <property type="term" value="F:nucleic acid binding"/>
    <property type="evidence" value="ECO:0007669"/>
    <property type="project" value="InterPro"/>
</dbReference>
<organism evidence="2 3">
    <name type="scientific">Durio zibethinus</name>
    <name type="common">Durian</name>
    <dbReference type="NCBI Taxonomy" id="66656"/>
    <lineage>
        <taxon>Eukaryota</taxon>
        <taxon>Viridiplantae</taxon>
        <taxon>Streptophyta</taxon>
        <taxon>Embryophyta</taxon>
        <taxon>Tracheophyta</taxon>
        <taxon>Spermatophyta</taxon>
        <taxon>Magnoliopsida</taxon>
        <taxon>eudicotyledons</taxon>
        <taxon>Gunneridae</taxon>
        <taxon>Pentapetalae</taxon>
        <taxon>rosids</taxon>
        <taxon>malvids</taxon>
        <taxon>Malvales</taxon>
        <taxon>Malvaceae</taxon>
        <taxon>Helicteroideae</taxon>
        <taxon>Durio</taxon>
    </lineage>
</organism>
<dbReference type="Proteomes" id="UP000515121">
    <property type="component" value="Unplaced"/>
</dbReference>
<dbReference type="GeneID" id="111282718"/>
<evidence type="ECO:0000313" key="2">
    <source>
        <dbReference type="Proteomes" id="UP000515121"/>
    </source>
</evidence>
<dbReference type="InterPro" id="IPR012337">
    <property type="entry name" value="RNaseH-like_sf"/>
</dbReference>
<gene>
    <name evidence="3" type="primary">LOC111282718</name>
</gene>
<accession>A0A6P5XEA8</accession>
<dbReference type="InterPro" id="IPR053151">
    <property type="entry name" value="RNase_H-like"/>
</dbReference>
<dbReference type="AlphaFoldDB" id="A0A6P5XEA8"/>
<dbReference type="RefSeq" id="XP_022726680.1">
    <property type="nucleotide sequence ID" value="XM_022870945.1"/>
</dbReference>
<dbReference type="InterPro" id="IPR044730">
    <property type="entry name" value="RNase_H-like_dom_plant"/>
</dbReference>
<proteinExistence type="predicted"/>
<evidence type="ECO:0000313" key="3">
    <source>
        <dbReference type="RefSeq" id="XP_022726680.1"/>
    </source>
</evidence>
<dbReference type="OrthoDB" id="983829at2759"/>
<evidence type="ECO:0000259" key="1">
    <source>
        <dbReference type="Pfam" id="PF13456"/>
    </source>
</evidence>